<keyword evidence="4" id="KW-1185">Reference proteome</keyword>
<evidence type="ECO:0000256" key="1">
    <source>
        <dbReference type="SAM" id="SignalP"/>
    </source>
</evidence>
<dbReference type="Gene3D" id="2.40.128.130">
    <property type="entry name" value="Autotransporter beta-domain"/>
    <property type="match status" value="1"/>
</dbReference>
<protein>
    <submittedName>
        <fullName evidence="3">Autotransporter outer membrane beta-barrel domain-containing protein</fullName>
    </submittedName>
</protein>
<dbReference type="InterPro" id="IPR036709">
    <property type="entry name" value="Autotransporte_beta_dom_sf"/>
</dbReference>
<evidence type="ECO:0000313" key="4">
    <source>
        <dbReference type="Proteomes" id="UP000596063"/>
    </source>
</evidence>
<dbReference type="NCBIfam" id="TIGR01414">
    <property type="entry name" value="autotrans_barl"/>
    <property type="match status" value="1"/>
</dbReference>
<evidence type="ECO:0000313" key="3">
    <source>
        <dbReference type="EMBL" id="QQD18661.1"/>
    </source>
</evidence>
<name>A0A7T4R1C9_9GAMM</name>
<dbReference type="EMBL" id="CP066167">
    <property type="protein sequence ID" value="QQD18661.1"/>
    <property type="molecule type" value="Genomic_DNA"/>
</dbReference>
<dbReference type="Pfam" id="PF03797">
    <property type="entry name" value="Autotransporter"/>
    <property type="match status" value="1"/>
</dbReference>
<dbReference type="RefSeq" id="WP_198570152.1">
    <property type="nucleotide sequence ID" value="NZ_CP066167.1"/>
</dbReference>
<feature type="chain" id="PRO_5033052204" evidence="1">
    <location>
        <begin position="31"/>
        <end position="387"/>
    </location>
</feature>
<reference evidence="3 4" key="1">
    <citation type="submission" date="2020-12" db="EMBL/GenBank/DDBJ databases">
        <authorList>
            <person name="Shan Y."/>
        </authorList>
    </citation>
    <scope>NUCLEOTIDE SEQUENCE [LARGE SCALE GENOMIC DNA]</scope>
    <source>
        <strain evidence="4">csc3.9</strain>
    </source>
</reference>
<dbReference type="PROSITE" id="PS51208">
    <property type="entry name" value="AUTOTRANSPORTER"/>
    <property type="match status" value="1"/>
</dbReference>
<dbReference type="SMART" id="SM00869">
    <property type="entry name" value="Autotransporter"/>
    <property type="match status" value="1"/>
</dbReference>
<dbReference type="AlphaFoldDB" id="A0A7T4R1C9"/>
<accession>A0A7T4R1C9</accession>
<dbReference type="InterPro" id="IPR005546">
    <property type="entry name" value="Autotransporte_beta"/>
</dbReference>
<feature type="domain" description="Autotransporter" evidence="2">
    <location>
        <begin position="105"/>
        <end position="386"/>
    </location>
</feature>
<dbReference type="GO" id="GO:0019867">
    <property type="term" value="C:outer membrane"/>
    <property type="evidence" value="ECO:0007669"/>
    <property type="project" value="InterPro"/>
</dbReference>
<organism evidence="3 4">
    <name type="scientific">Spongiibacter nanhainus</name>
    <dbReference type="NCBI Taxonomy" id="2794344"/>
    <lineage>
        <taxon>Bacteria</taxon>
        <taxon>Pseudomonadati</taxon>
        <taxon>Pseudomonadota</taxon>
        <taxon>Gammaproteobacteria</taxon>
        <taxon>Cellvibrionales</taxon>
        <taxon>Spongiibacteraceae</taxon>
        <taxon>Spongiibacter</taxon>
    </lineage>
</organism>
<keyword evidence="1" id="KW-0732">Signal</keyword>
<evidence type="ECO:0000259" key="2">
    <source>
        <dbReference type="PROSITE" id="PS51208"/>
    </source>
</evidence>
<dbReference type="KEGG" id="snan:I6N98_01950"/>
<sequence>MIVNRQWSYTAGAAAIAFLSMLTVAPLARAQDCRSSVESDRQGESCVSPTSDAVNAELTHILGGLSRKINGLRRQKLCSAEGGFGACGSVQGGAASADQEEDMLLSSGRLSLLALHDYSAQERDRTSLGEGFEQSANALTVGVDYRFSDALFAGATLSASQSDTDLDNNAGDQESDSLIFATHLSRYFSRFFIDALLGYGSGDLDIKRDDGISGYSASTDSDYWSGDVALGYGYSNQRWRVTPMIRAQFLRGSIDGYRERSEEASGILKDFDDQDIESTRLELSLQADYVVLTSWGVLIPTSKLELVQEFADATSVRGRALNAFDNSLNSTFDETSDDPDDTTGVVGVGVSAQFQRGWSAYANSDVLIGHSYLDKYSLVAGLRYEWP</sequence>
<dbReference type="SUPFAM" id="SSF103515">
    <property type="entry name" value="Autotransporter"/>
    <property type="match status" value="1"/>
</dbReference>
<proteinExistence type="predicted"/>
<gene>
    <name evidence="3" type="ORF">I6N98_01950</name>
</gene>
<feature type="signal peptide" evidence="1">
    <location>
        <begin position="1"/>
        <end position="30"/>
    </location>
</feature>
<dbReference type="InterPro" id="IPR006315">
    <property type="entry name" value="OM_autotransptr_brl_dom"/>
</dbReference>
<dbReference type="Proteomes" id="UP000596063">
    <property type="component" value="Chromosome"/>
</dbReference>